<protein>
    <submittedName>
        <fullName evidence="3">Surface immunogen P270</fullName>
    </submittedName>
</protein>
<keyword evidence="2" id="KW-0812">Transmembrane</keyword>
<dbReference type="VEuPathDB" id="TrichDB:TVAGG3_0339650"/>
<keyword evidence="2" id="KW-1133">Transmembrane helix</keyword>
<sequence length="526" mass="58555">MLLLYLCTLKNMYSRSSSRKVLDGPPSISDFTIEGGTELTIGNTYPITITLSPSSDLADCFYAFDTETQHTFSDDAASKSQCTELLGISDKTEYTAKLQASGSAGSFNLFIQVVDREGRDNVRSKGVTLLLPLPTLSILEHPISYFKHGDPVTLPVSTNWNQNDKEQYSLKFVKQQHPPSEIDGYINEATYDQQNDQYTISAPNSIDSDDKNPIYIALIKTGSDEIISPQKIENIFYCIEPKILSFKDSNQNDDYQYFAEQTVSLEFEAKIFDDDATIAQPQYQIEEDNAVDIILEKKGSKYTFTYTTKENIPKDENIKITLTLTDKAGQSVSKEVVIHLRTSPHIYGPTFNSDKSEYSTGDVIVSVIKFENFDSREGKFMYRFNKDDFKELDDSKVTTLSKFRNILADPVSYQLSIPSPENIQEGENTLEVKLAQGNDQPESNVVSQKITFVKAANPEPVDPTPEKPIPTPSPKGGLSGGQIAGIVFGVLLGIVIIVLIVYFVFCKKSQEKSSEELEDSGSGVEV</sequence>
<dbReference type="VEuPathDB" id="TrichDB:TVAG_379560"/>
<dbReference type="CDD" id="cd12841">
    <property type="entry name" value="TM_EphA1"/>
    <property type="match status" value="1"/>
</dbReference>
<feature type="compositionally biased region" description="Pro residues" evidence="1">
    <location>
        <begin position="460"/>
        <end position="473"/>
    </location>
</feature>
<name>Q9Y1L0_TRIVA</name>
<evidence type="ECO:0000256" key="1">
    <source>
        <dbReference type="SAM" id="MobiDB-lite"/>
    </source>
</evidence>
<dbReference type="AlphaFoldDB" id="Q9Y1L0"/>
<keyword evidence="2" id="KW-0472">Membrane</keyword>
<evidence type="ECO:0000313" key="3">
    <source>
        <dbReference type="EMBL" id="AAD40228.1"/>
    </source>
</evidence>
<feature type="region of interest" description="Disordered" evidence="1">
    <location>
        <begin position="456"/>
        <end position="476"/>
    </location>
</feature>
<dbReference type="EMBL" id="AF116276">
    <property type="protein sequence ID" value="AAD40228.1"/>
    <property type="molecule type" value="Genomic_DNA"/>
</dbReference>
<organism evidence="3">
    <name type="scientific">Trichomonas vaginalis</name>
    <dbReference type="NCBI Taxonomy" id="5722"/>
    <lineage>
        <taxon>Eukaryota</taxon>
        <taxon>Metamonada</taxon>
        <taxon>Parabasalia</taxon>
        <taxon>Trichomonadida</taxon>
        <taxon>Trichomonadidae</taxon>
        <taxon>Trichomonas</taxon>
    </lineage>
</organism>
<evidence type="ECO:0000256" key="2">
    <source>
        <dbReference type="SAM" id="Phobius"/>
    </source>
</evidence>
<dbReference type="PANTHER" id="PTHR16861:SF4">
    <property type="entry name" value="SH3 DOMAIN PROTEIN (AFU_ORTHOLOGUE AFUA_1G13610)"/>
    <property type="match status" value="1"/>
</dbReference>
<reference evidence="3" key="2">
    <citation type="journal article" date="1999" name="Microb. Pathog.">
        <title>The Trichomonas vaginalis phenotypically varying P270 immunogen is highly conserved except for numbers of repeated elements.</title>
        <authorList>
            <person name="Musatovova O."/>
            <person name="Alderete J.F."/>
        </authorList>
    </citation>
    <scope>NUCLEOTIDE SEQUENCE</scope>
</reference>
<proteinExistence type="predicted"/>
<reference evidence="3" key="1">
    <citation type="journal article" date="1998" name="Microb. Pathog.">
        <title>Molecular analysis of the gene encoding the immunodominant phenotypically varying P270 protein of Trichomonas vaginalis.</title>
        <authorList>
            <person name="Musatovova O."/>
            <person name="Alderete J.F."/>
        </authorList>
    </citation>
    <scope>NUCLEOTIDE SEQUENCE</scope>
</reference>
<gene>
    <name evidence="3" type="primary">p270</name>
</gene>
<feature type="transmembrane region" description="Helical" evidence="2">
    <location>
        <begin position="483"/>
        <end position="505"/>
    </location>
</feature>
<dbReference type="PANTHER" id="PTHR16861">
    <property type="entry name" value="GLYCOPROTEIN 38"/>
    <property type="match status" value="1"/>
</dbReference>
<accession>Q9Y1L0</accession>